<dbReference type="STRING" id="1219058.AOA14_10320"/>
<accession>A0A142VZ57</accession>
<proteinExistence type="predicted"/>
<evidence type="ECO:0000313" key="3">
    <source>
        <dbReference type="EMBL" id="AMU94999.1"/>
    </source>
</evidence>
<feature type="region of interest" description="Disordered" evidence="1">
    <location>
        <begin position="88"/>
        <end position="108"/>
    </location>
</feature>
<organism evidence="3 4">
    <name type="scientific">Sphingopyxis terrae subsp. terrae NBRC 15098</name>
    <dbReference type="NCBI Taxonomy" id="1219058"/>
    <lineage>
        <taxon>Bacteria</taxon>
        <taxon>Pseudomonadati</taxon>
        <taxon>Pseudomonadota</taxon>
        <taxon>Alphaproteobacteria</taxon>
        <taxon>Sphingomonadales</taxon>
        <taxon>Sphingomonadaceae</taxon>
        <taxon>Sphingopyxis</taxon>
    </lineage>
</organism>
<dbReference type="AlphaFoldDB" id="A0A142VZ57"/>
<feature type="region of interest" description="Disordered" evidence="1">
    <location>
        <begin position="18"/>
        <end position="37"/>
    </location>
</feature>
<gene>
    <name evidence="3" type="ORF">AOA14_10320</name>
</gene>
<evidence type="ECO:0000313" key="4">
    <source>
        <dbReference type="Proteomes" id="UP000076234"/>
    </source>
</evidence>
<feature type="signal peptide" evidence="2">
    <location>
        <begin position="1"/>
        <end position="21"/>
    </location>
</feature>
<name>A0A142VZ57_9SPHN</name>
<evidence type="ECO:0000256" key="2">
    <source>
        <dbReference type="SAM" id="SignalP"/>
    </source>
</evidence>
<reference evidence="3 4" key="2">
    <citation type="journal article" date="2016" name="Genome Announc.">
        <title>Complete Genome Sequence of Sphingopyxis terrae Strain 203-1 (NBRC 111660), a Polyethylene Glycol Degrader.</title>
        <authorList>
            <person name="Ohtsubo Y."/>
            <person name="Nonoyama S."/>
            <person name="Nagata Y."/>
            <person name="Numata M."/>
            <person name="Tsuchikane K."/>
            <person name="Hosoyama A."/>
            <person name="Yamazoe A."/>
            <person name="Tsuda M."/>
            <person name="Fujita N."/>
            <person name="Kawai F."/>
        </authorList>
    </citation>
    <scope>NUCLEOTIDE SEQUENCE [LARGE SCALE GENOMIC DNA]</scope>
    <source>
        <strain evidence="3 4">203-1</strain>
    </source>
</reference>
<dbReference type="KEGG" id="ster:AOA14_10320"/>
<feature type="chain" id="PRO_5007502541" description="Secreted protein" evidence="2">
    <location>
        <begin position="22"/>
        <end position="108"/>
    </location>
</feature>
<protein>
    <recommendedName>
        <fullName evidence="5">Secreted protein</fullName>
    </recommendedName>
</protein>
<sequence length="108" mass="12011">MPNFTTTVAIIMAVASAPAAADAYTDRKPPDRPASTMTNSEIKAFNQGMASTHPYYIKCRKIEEIGSWVKKARVCHTNEEWKQLWAQGNQDARDTAEAMTRAPVNHSN</sequence>
<evidence type="ECO:0000256" key="1">
    <source>
        <dbReference type="SAM" id="MobiDB-lite"/>
    </source>
</evidence>
<dbReference type="EMBL" id="CP013342">
    <property type="protein sequence ID" value="AMU94999.1"/>
    <property type="molecule type" value="Genomic_DNA"/>
</dbReference>
<dbReference type="Proteomes" id="UP000076234">
    <property type="component" value="Chromosome"/>
</dbReference>
<reference evidence="4" key="1">
    <citation type="submission" date="2015-11" db="EMBL/GenBank/DDBJ databases">
        <title>Complete genome sequence of a polyethylene glycol-degrading strain Sphingopyxis terrae strain 203-1 (NBRC 15098).</title>
        <authorList>
            <person name="Yoshiyuki O."/>
            <person name="Shouta N."/>
            <person name="Nagata Y."/>
            <person name="Numata M."/>
            <person name="Tsuchikane K."/>
            <person name="Hosoyama A."/>
            <person name="Yamazoe A."/>
            <person name="Tsuda M."/>
            <person name="Fujita N."/>
            <person name="Kawai F."/>
        </authorList>
    </citation>
    <scope>NUCLEOTIDE SEQUENCE [LARGE SCALE GENOMIC DNA]</scope>
    <source>
        <strain evidence="4">203-1</strain>
    </source>
</reference>
<keyword evidence="2" id="KW-0732">Signal</keyword>
<evidence type="ECO:0008006" key="5">
    <source>
        <dbReference type="Google" id="ProtNLM"/>
    </source>
</evidence>